<dbReference type="NCBIfam" id="TIGR00739">
    <property type="entry name" value="yajC"/>
    <property type="match status" value="1"/>
</dbReference>
<dbReference type="SMART" id="SM01323">
    <property type="entry name" value="YajC"/>
    <property type="match status" value="1"/>
</dbReference>
<evidence type="ECO:0000256" key="10">
    <source>
        <dbReference type="ARBA" id="ARBA00022989"/>
    </source>
</evidence>
<evidence type="ECO:0000256" key="6">
    <source>
        <dbReference type="ARBA" id="ARBA00022448"/>
    </source>
</evidence>
<evidence type="ECO:0000256" key="2">
    <source>
        <dbReference type="ARBA" id="ARBA00004377"/>
    </source>
</evidence>
<dbReference type="Proteomes" id="UP000031258">
    <property type="component" value="Unassembled WGS sequence"/>
</dbReference>
<gene>
    <name evidence="14" type="primary">yajC_2</name>
    <name evidence="14" type="ORF">NF27_HQ00320</name>
</gene>
<dbReference type="GO" id="GO:0015031">
    <property type="term" value="P:protein transport"/>
    <property type="evidence" value="ECO:0007669"/>
    <property type="project" value="UniProtKB-KW"/>
</dbReference>
<accession>A0A0C1QG17</accession>
<reference evidence="14 15" key="1">
    <citation type="submission" date="2014-11" db="EMBL/GenBank/DDBJ databases">
        <title>A Rickettsiales Symbiont of Amoebae With Ancient Features.</title>
        <authorList>
            <person name="Schulz F."/>
            <person name="Martijn J."/>
            <person name="Wascher F."/>
            <person name="Kostanjsek R."/>
            <person name="Ettema T.J."/>
            <person name="Horn M."/>
        </authorList>
    </citation>
    <scope>NUCLEOTIDE SEQUENCE [LARGE SCALE GENOMIC DNA]</scope>
    <source>
        <strain evidence="14 15">UWC36</strain>
    </source>
</reference>
<proteinExistence type="inferred from homology"/>
<dbReference type="InterPro" id="IPR003849">
    <property type="entry name" value="Preprotein_translocase_YajC"/>
</dbReference>
<keyword evidence="15" id="KW-1185">Reference proteome</keyword>
<dbReference type="PANTHER" id="PTHR33909">
    <property type="entry name" value="SEC TRANSLOCON ACCESSORY COMPLEX SUBUNIT YAJC"/>
    <property type="match status" value="1"/>
</dbReference>
<comment type="function">
    <text evidence="1">The SecYEG-SecDF-YajC-YidC holo-translocon (HTL) protein secretase/insertase is a supercomplex required for protein secretion, insertion of proteins into membranes, and assembly of membrane protein complexes. While the SecYEG complex is essential for assembly of a number of proteins and complexes, the SecDF-YajC-YidC subcomplex facilitates these functions.</text>
</comment>
<keyword evidence="7" id="KW-1003">Cell membrane</keyword>
<evidence type="ECO:0000313" key="15">
    <source>
        <dbReference type="Proteomes" id="UP000031258"/>
    </source>
</evidence>
<evidence type="ECO:0000256" key="5">
    <source>
        <dbReference type="ARBA" id="ARBA00014962"/>
    </source>
</evidence>
<dbReference type="PATRIC" id="fig|86105.3.peg.1670"/>
<comment type="subunit">
    <text evidence="4">Part of the SecDF-YidC-YajC translocase complex. The SecDF-YidC-YajC translocase forms a supercomplex with SecYEG, called the holo-translocon (HTL).</text>
</comment>
<dbReference type="PANTHER" id="PTHR33909:SF1">
    <property type="entry name" value="SEC TRANSLOCON ACCESSORY COMPLEX SUBUNIT YAJC"/>
    <property type="match status" value="1"/>
</dbReference>
<sequence>MMSLFSVAFAADATSAATQQPSMLTSFAPLVLIMVVFYFLLIRPQQKKMKEHQGMLNKISKGDKIVTSGGIFGQVVKVEENSNYLVVEIAENVKVKIKRESVSEVINEQNALKAA</sequence>
<evidence type="ECO:0000256" key="8">
    <source>
        <dbReference type="ARBA" id="ARBA00022692"/>
    </source>
</evidence>
<keyword evidence="12 13" id="KW-0472">Membrane</keyword>
<evidence type="ECO:0000313" key="14">
    <source>
        <dbReference type="EMBL" id="KIE04494.1"/>
    </source>
</evidence>
<evidence type="ECO:0000256" key="12">
    <source>
        <dbReference type="ARBA" id="ARBA00023136"/>
    </source>
</evidence>
<dbReference type="STRING" id="86105.NF27_HQ00320"/>
<comment type="similarity">
    <text evidence="3">Belongs to the YajC family.</text>
</comment>
<keyword evidence="6" id="KW-0813">Transport</keyword>
<comment type="subcellular location">
    <subcellularLocation>
        <location evidence="2">Cell inner membrane</location>
        <topology evidence="2">Single-pass membrane protein</topology>
    </subcellularLocation>
</comment>
<evidence type="ECO:0000256" key="1">
    <source>
        <dbReference type="ARBA" id="ARBA00002061"/>
    </source>
</evidence>
<dbReference type="EMBL" id="JSWE01000184">
    <property type="protein sequence ID" value="KIE04494.1"/>
    <property type="molecule type" value="Genomic_DNA"/>
</dbReference>
<dbReference type="Pfam" id="PF02699">
    <property type="entry name" value="YajC"/>
    <property type="match status" value="1"/>
</dbReference>
<dbReference type="AlphaFoldDB" id="A0A0C1QG17"/>
<evidence type="ECO:0000256" key="4">
    <source>
        <dbReference type="ARBA" id="ARBA00011718"/>
    </source>
</evidence>
<keyword evidence="8 13" id="KW-0812">Transmembrane</keyword>
<feature type="transmembrane region" description="Helical" evidence="13">
    <location>
        <begin position="26"/>
        <end position="42"/>
    </location>
</feature>
<evidence type="ECO:0000256" key="13">
    <source>
        <dbReference type="SAM" id="Phobius"/>
    </source>
</evidence>
<organism evidence="14 15">
    <name type="scientific">Candidatus Jidaibacter acanthamoebae</name>
    <dbReference type="NCBI Taxonomy" id="86105"/>
    <lineage>
        <taxon>Bacteria</taxon>
        <taxon>Pseudomonadati</taxon>
        <taxon>Pseudomonadota</taxon>
        <taxon>Alphaproteobacteria</taxon>
        <taxon>Rickettsiales</taxon>
        <taxon>Candidatus Midichloriaceae</taxon>
        <taxon>Candidatus Jidaibacter</taxon>
    </lineage>
</organism>
<evidence type="ECO:0000256" key="11">
    <source>
        <dbReference type="ARBA" id="ARBA00023010"/>
    </source>
</evidence>
<evidence type="ECO:0000256" key="9">
    <source>
        <dbReference type="ARBA" id="ARBA00022927"/>
    </source>
</evidence>
<keyword evidence="9" id="KW-0653">Protein transport</keyword>
<keyword evidence="11" id="KW-0811">Translocation</keyword>
<evidence type="ECO:0000256" key="7">
    <source>
        <dbReference type="ARBA" id="ARBA00022475"/>
    </source>
</evidence>
<comment type="caution">
    <text evidence="14">The sequence shown here is derived from an EMBL/GenBank/DDBJ whole genome shotgun (WGS) entry which is preliminary data.</text>
</comment>
<protein>
    <recommendedName>
        <fullName evidence="5">Sec translocon accessory complex subunit YajC</fullName>
    </recommendedName>
</protein>
<dbReference type="PRINTS" id="PR01853">
    <property type="entry name" value="YAJCTRNLCASE"/>
</dbReference>
<evidence type="ECO:0000256" key="3">
    <source>
        <dbReference type="ARBA" id="ARBA00006742"/>
    </source>
</evidence>
<name>A0A0C1QG17_9RICK</name>
<dbReference type="GO" id="GO:0005886">
    <property type="term" value="C:plasma membrane"/>
    <property type="evidence" value="ECO:0007669"/>
    <property type="project" value="UniProtKB-SubCell"/>
</dbReference>
<keyword evidence="10 13" id="KW-1133">Transmembrane helix</keyword>